<dbReference type="GO" id="GO:0016884">
    <property type="term" value="F:carbon-nitrogen ligase activity, with glutamine as amido-N-donor"/>
    <property type="evidence" value="ECO:0007669"/>
    <property type="project" value="InterPro"/>
</dbReference>
<dbReference type="PANTHER" id="PTHR28055">
    <property type="entry name" value="ALTERED INHERITANCE OF MITOCHONDRIA PROTEIN 41, MITOCHONDRIAL"/>
    <property type="match status" value="1"/>
</dbReference>
<dbReference type="SUPFAM" id="SSF89095">
    <property type="entry name" value="GatB/YqeY motif"/>
    <property type="match status" value="1"/>
</dbReference>
<gene>
    <name evidence="1" type="ORF">AUK05_00560</name>
</gene>
<dbReference type="STRING" id="1805376.AUK05_00560"/>
<dbReference type="InterPro" id="IPR019004">
    <property type="entry name" value="YqeY/Aim41"/>
</dbReference>
<sequence>MWRNKIKVDADEALKLGDSEKVGVLRYLISIIDKKALTLPPDLMTEKDELGVLQKELKNKQEAREMFEKGNRVDLVAQQDYEIELLQQYLPKAMEETELEKIVDEVMLGETVFGNIMREVGKIVVGRADGGQVAQMVKAKLS</sequence>
<proteinExistence type="predicted"/>
<dbReference type="PANTHER" id="PTHR28055:SF1">
    <property type="entry name" value="ALTERED INHERITANCE OF MITOCHONDRIA PROTEIN 41, MITOCHONDRIAL"/>
    <property type="match status" value="1"/>
</dbReference>
<dbReference type="Proteomes" id="UP000182344">
    <property type="component" value="Unassembled WGS sequence"/>
</dbReference>
<dbReference type="InterPro" id="IPR003789">
    <property type="entry name" value="Asn/Gln_tRNA_amidoTrase-B-like"/>
</dbReference>
<dbReference type="InterPro" id="IPR023168">
    <property type="entry name" value="GatB_Yqey_C_2"/>
</dbReference>
<evidence type="ECO:0000313" key="2">
    <source>
        <dbReference type="Proteomes" id="UP000182344"/>
    </source>
</evidence>
<dbReference type="Pfam" id="PF09424">
    <property type="entry name" value="YqeY"/>
    <property type="match status" value="1"/>
</dbReference>
<reference evidence="1 2" key="1">
    <citation type="journal article" date="2016" name="Environ. Microbiol.">
        <title>Genomic resolution of a cold subsurface aquifer community provides metabolic insights for novel microbes adapted to high CO concentrations.</title>
        <authorList>
            <person name="Probst A.J."/>
            <person name="Castelle C.J."/>
            <person name="Singh A."/>
            <person name="Brown C.T."/>
            <person name="Anantharaman K."/>
            <person name="Sharon I."/>
            <person name="Hug L.A."/>
            <person name="Burstein D."/>
            <person name="Emerson J.B."/>
            <person name="Thomas B.C."/>
            <person name="Banfield J.F."/>
        </authorList>
    </citation>
    <scope>NUCLEOTIDE SEQUENCE [LARGE SCALE GENOMIC DNA]</scope>
    <source>
        <strain evidence="1">CG2_30_35_20</strain>
    </source>
</reference>
<name>A0A1J5HSG1_9BACT</name>
<dbReference type="Gene3D" id="1.10.1510.10">
    <property type="entry name" value="Uncharacterised protein YqeY/AIM41 PF09424, N-terminal domain"/>
    <property type="match status" value="1"/>
</dbReference>
<accession>A0A1J5HSG1</accession>
<comment type="caution">
    <text evidence="1">The sequence shown here is derived from an EMBL/GenBank/DDBJ whole genome shotgun (WGS) entry which is preliminary data.</text>
</comment>
<protein>
    <recommendedName>
        <fullName evidence="3">Glutamyl-tRNA amidotransferase</fullName>
    </recommendedName>
</protein>
<dbReference type="AlphaFoldDB" id="A0A1J5HSG1"/>
<dbReference type="Gene3D" id="1.10.10.410">
    <property type="match status" value="1"/>
</dbReference>
<evidence type="ECO:0000313" key="1">
    <source>
        <dbReference type="EMBL" id="OIP87740.1"/>
    </source>
</evidence>
<organism evidence="1 2">
    <name type="scientific">Candidatus Shapirobacteria bacterium CG2_30_35_20</name>
    <dbReference type="NCBI Taxonomy" id="1805376"/>
    <lineage>
        <taxon>Bacteria</taxon>
        <taxon>Candidatus Shapironibacteriota</taxon>
    </lineage>
</organism>
<dbReference type="EMBL" id="MNZO01000008">
    <property type="protein sequence ID" value="OIP87740.1"/>
    <property type="molecule type" value="Genomic_DNA"/>
</dbReference>
<dbReference type="InterPro" id="IPR042184">
    <property type="entry name" value="YqeY/Aim41_N"/>
</dbReference>
<evidence type="ECO:0008006" key="3">
    <source>
        <dbReference type="Google" id="ProtNLM"/>
    </source>
</evidence>